<feature type="signal peptide" evidence="9">
    <location>
        <begin position="1"/>
        <end position="28"/>
    </location>
</feature>
<dbReference type="PANTHER" id="PTHR43690:SF17">
    <property type="entry name" value="PROTEIN YHJJ"/>
    <property type="match status" value="1"/>
</dbReference>
<keyword evidence="3" id="KW-0645">Protease</keyword>
<dbReference type="AlphaFoldDB" id="A0A386PN10"/>
<evidence type="ECO:0000256" key="8">
    <source>
        <dbReference type="RuleBase" id="RU004447"/>
    </source>
</evidence>
<dbReference type="GO" id="GO:0046872">
    <property type="term" value="F:metal ion binding"/>
    <property type="evidence" value="ECO:0007669"/>
    <property type="project" value="UniProtKB-KW"/>
</dbReference>
<comment type="cofactor">
    <cofactor evidence="1">
        <name>Zn(2+)</name>
        <dbReference type="ChEBI" id="CHEBI:29105"/>
    </cofactor>
</comment>
<reference evidence="12 13" key="1">
    <citation type="journal article" date="2018" name="Infect. Genet. Evol.">
        <title>Genome-wide analysis of Borrelia turcica and 'Candidatus Borrelia tachyglossi' shows relapsing fever-like genomes with unique genomic links to Lyme disease Borrelia.</title>
        <authorList>
            <person name="Gofton A.W."/>
            <person name="Margos G."/>
            <person name="Fingerle V."/>
            <person name="Hepner S."/>
            <person name="Loh S.M."/>
            <person name="Ryan U."/>
            <person name="Irwin P."/>
            <person name="Oskam C.L."/>
        </authorList>
    </citation>
    <scope>NUCLEOTIDE SEQUENCE [LARGE SCALE GENOMIC DNA]</scope>
    <source>
        <strain evidence="12 13">IST7</strain>
    </source>
</reference>
<evidence type="ECO:0000313" key="13">
    <source>
        <dbReference type="Proteomes" id="UP000275571"/>
    </source>
</evidence>
<evidence type="ECO:0000256" key="5">
    <source>
        <dbReference type="ARBA" id="ARBA00022801"/>
    </source>
</evidence>
<organism evidence="12 13">
    <name type="scientific">Borrelia turcica IST7</name>
    <dbReference type="NCBI Taxonomy" id="1104446"/>
    <lineage>
        <taxon>Bacteria</taxon>
        <taxon>Pseudomonadati</taxon>
        <taxon>Spirochaetota</taxon>
        <taxon>Spirochaetia</taxon>
        <taxon>Spirochaetales</taxon>
        <taxon>Borreliaceae</taxon>
        <taxon>Borrelia</taxon>
    </lineage>
</organism>
<dbReference type="GO" id="GO:0006508">
    <property type="term" value="P:proteolysis"/>
    <property type="evidence" value="ECO:0007669"/>
    <property type="project" value="UniProtKB-KW"/>
</dbReference>
<dbReference type="PROSITE" id="PS51257">
    <property type="entry name" value="PROKAR_LIPOPROTEIN"/>
    <property type="match status" value="1"/>
</dbReference>
<proteinExistence type="inferred from homology"/>
<dbReference type="InterPro" id="IPR011765">
    <property type="entry name" value="Pept_M16_N"/>
</dbReference>
<evidence type="ECO:0000256" key="4">
    <source>
        <dbReference type="ARBA" id="ARBA00022723"/>
    </source>
</evidence>
<keyword evidence="6" id="KW-0862">Zinc</keyword>
<keyword evidence="5" id="KW-0378">Hydrolase</keyword>
<evidence type="ECO:0000259" key="11">
    <source>
        <dbReference type="Pfam" id="PF05193"/>
    </source>
</evidence>
<dbReference type="InterPro" id="IPR011249">
    <property type="entry name" value="Metalloenz_LuxS/M16"/>
</dbReference>
<dbReference type="OrthoDB" id="9811314at2"/>
<dbReference type="PANTHER" id="PTHR43690">
    <property type="entry name" value="NARDILYSIN"/>
    <property type="match status" value="1"/>
</dbReference>
<dbReference type="InterPro" id="IPR050626">
    <property type="entry name" value="Peptidase_M16"/>
</dbReference>
<accession>A0A386PN10</accession>
<evidence type="ECO:0000256" key="3">
    <source>
        <dbReference type="ARBA" id="ARBA00022670"/>
    </source>
</evidence>
<protein>
    <submittedName>
        <fullName evidence="12">Peptidase M16</fullName>
    </submittedName>
</protein>
<dbReference type="Pfam" id="PF00675">
    <property type="entry name" value="Peptidase_M16"/>
    <property type="match status" value="1"/>
</dbReference>
<name>A0A386PN10_9SPIR</name>
<dbReference type="Proteomes" id="UP000275571">
    <property type="component" value="Chromosome"/>
</dbReference>
<dbReference type="PROSITE" id="PS00143">
    <property type="entry name" value="INSULINASE"/>
    <property type="match status" value="1"/>
</dbReference>
<evidence type="ECO:0000259" key="10">
    <source>
        <dbReference type="Pfam" id="PF00675"/>
    </source>
</evidence>
<evidence type="ECO:0000313" key="12">
    <source>
        <dbReference type="EMBL" id="AYE36399.1"/>
    </source>
</evidence>
<evidence type="ECO:0000256" key="2">
    <source>
        <dbReference type="ARBA" id="ARBA00007261"/>
    </source>
</evidence>
<feature type="domain" description="Peptidase M16 N-terminal" evidence="10">
    <location>
        <begin position="46"/>
        <end position="182"/>
    </location>
</feature>
<evidence type="ECO:0000256" key="6">
    <source>
        <dbReference type="ARBA" id="ARBA00022833"/>
    </source>
</evidence>
<gene>
    <name evidence="12" type="ORF">DB313_02785</name>
</gene>
<evidence type="ECO:0000256" key="1">
    <source>
        <dbReference type="ARBA" id="ARBA00001947"/>
    </source>
</evidence>
<evidence type="ECO:0000256" key="9">
    <source>
        <dbReference type="SAM" id="SignalP"/>
    </source>
</evidence>
<dbReference type="EMBL" id="CP028884">
    <property type="protein sequence ID" value="AYE36399.1"/>
    <property type="molecule type" value="Genomic_DNA"/>
</dbReference>
<feature type="chain" id="PRO_5017233002" evidence="9">
    <location>
        <begin position="29"/>
        <end position="934"/>
    </location>
</feature>
<comment type="similarity">
    <text evidence="2 8">Belongs to the peptidase M16 family.</text>
</comment>
<evidence type="ECO:0000256" key="7">
    <source>
        <dbReference type="ARBA" id="ARBA00023049"/>
    </source>
</evidence>
<dbReference type="Pfam" id="PF05193">
    <property type="entry name" value="Peptidase_M16_C"/>
    <property type="match status" value="2"/>
</dbReference>
<keyword evidence="4" id="KW-0479">Metal-binding</keyword>
<dbReference type="InterPro" id="IPR007863">
    <property type="entry name" value="Peptidase_M16_C"/>
</dbReference>
<dbReference type="SUPFAM" id="SSF63411">
    <property type="entry name" value="LuxS/MPP-like metallohydrolase"/>
    <property type="match status" value="4"/>
</dbReference>
<keyword evidence="9" id="KW-0732">Signal</keyword>
<dbReference type="RefSeq" id="WP_120104321.1">
    <property type="nucleotide sequence ID" value="NZ_CP028884.1"/>
</dbReference>
<dbReference type="Gene3D" id="3.30.830.10">
    <property type="entry name" value="Metalloenzyme, LuxS/M16 peptidase-like"/>
    <property type="match status" value="4"/>
</dbReference>
<dbReference type="GO" id="GO:0004222">
    <property type="term" value="F:metalloendopeptidase activity"/>
    <property type="evidence" value="ECO:0007669"/>
    <property type="project" value="InterPro"/>
</dbReference>
<feature type="domain" description="Peptidase M16 C-terminal" evidence="11">
    <location>
        <begin position="686"/>
        <end position="865"/>
    </location>
</feature>
<dbReference type="KEGG" id="btur:DB313_02785"/>
<sequence>MKYRSINNINRVLILVFLLLSCAPSKLKTDQNLVSGQLENGLKYYIYANKTPEKAVYMGILFNVGSLNEEEHERGLAHYLEHMAFKGTEDYPGGEGVLKVLKKFGMAFGADINAYTSFDKTYYSLDVPDGNNEAEVDEALNVLKNWASQMELDEVEIEKERNIIIEEKKLGERYPNRIVEKMFKFILGNSRYADRFPIGLEERILAFKSEDFKKFYKKWYRPDLTSVIIVGDIEPDKIEEKVKEKFSSFKKPESELEKIKINLDTSINEKFISVEDFETPFPGVIFVKKDSYNVVLTPSHIKKNIERTLLNSLFANRFSELRASGINDFMSFNKIDSPLKSDDNYILIDQISVELNPDQLKEGLEEFFYQVERIKKFGFTQGEVDKVKSQLISSYKLSKDNIDKRNSSTITNILVDVATEDSAMLDMHEYYDIAIDHLNKISLATITGLAKREASINDHAIIYSYSNKSHRDLTLDEIQGIQELALKRESKPYEDVSIQGKFLKEDLKNKEIIDEKELFGGVSSFTLENGVEVYFKHNEHKKNVVTLSASSWGGLLNENADLIPVLDMAPSVVSNSGYGDYSQLQVEKYLADKVVSLNTTVNFQKTNLSGSAEVKNLETLFELIYYTFNEPKIDDIVLQNTINDIKAVIKSREDDSKYLFGRAVKGFLNNDDYRYRDIKESDLKNMTKEILLDFYKKRFAYANNFKFVFVGDVDLNTIKTLSRKYLGNLNAKKLDEFKDLDHSYKKDTDRIVIRKGEDSSSIVYVLYPFEFNYTPESTLNYQALASLLTDGLIKNIRRDMSSVYSINAYFNYSVRRYKNSDGFIYVTFTVEPKVLDKVLKSIHEYMLERQKIDYTEEDFDYVKKNIIKEEEIKSQSNLYWSSSILDSVLWTGTFEDTISTTFIENNLNKDVINSLLKKINFNQKTEIVLMPEKE</sequence>
<feature type="domain" description="Peptidase M16 C-terminal" evidence="11">
    <location>
        <begin position="208"/>
        <end position="391"/>
    </location>
</feature>
<keyword evidence="7" id="KW-0482">Metalloprotease</keyword>
<keyword evidence="13" id="KW-1185">Reference proteome</keyword>
<dbReference type="InterPro" id="IPR001431">
    <property type="entry name" value="Pept_M16_Zn_BS"/>
</dbReference>